<dbReference type="EMBL" id="AJYJ02000091">
    <property type="protein sequence ID" value="OEF12743.1"/>
    <property type="molecule type" value="Genomic_DNA"/>
</dbReference>
<reference evidence="1 2" key="1">
    <citation type="journal article" date="2012" name="Science">
        <title>Ecological populations of bacteria act as socially cohesive units of antibiotic production and resistance.</title>
        <authorList>
            <person name="Cordero O.X."/>
            <person name="Wildschutte H."/>
            <person name="Kirkup B."/>
            <person name="Proehl S."/>
            <person name="Ngo L."/>
            <person name="Hussain F."/>
            <person name="Le Roux F."/>
            <person name="Mincer T."/>
            <person name="Polz M.F."/>
        </authorList>
    </citation>
    <scope>NUCLEOTIDE SEQUENCE [LARGE SCALE GENOMIC DNA]</scope>
    <source>
        <strain evidence="1 2">5S-186</strain>
    </source>
</reference>
<gene>
    <name evidence="1" type="ORF">A1Q5_08485</name>
</gene>
<evidence type="ECO:0000313" key="2">
    <source>
        <dbReference type="Proteomes" id="UP000095059"/>
    </source>
</evidence>
<evidence type="ECO:0008006" key="3">
    <source>
        <dbReference type="Google" id="ProtNLM"/>
    </source>
</evidence>
<dbReference type="Proteomes" id="UP000095059">
    <property type="component" value="Unassembled WGS sequence"/>
</dbReference>
<proteinExistence type="predicted"/>
<evidence type="ECO:0000313" key="1">
    <source>
        <dbReference type="EMBL" id="OEF12743.1"/>
    </source>
</evidence>
<sequence length="114" mass="12626">MSKSNRELCGINDVTLSSSISQRAIRNIDDVQQFGNYLAAFSGMAQLTKIFTGAKTVQSASHNIAQHEWEEFADAMGAVPRIVRTQVNTFSSEAALLTTGKENTFWKCMYNATR</sequence>
<comment type="caution">
    <text evidence="1">The sequence shown here is derived from an EMBL/GenBank/DDBJ whole genome shotgun (WGS) entry which is preliminary data.</text>
</comment>
<keyword evidence="2" id="KW-1185">Reference proteome</keyword>
<protein>
    <recommendedName>
        <fullName evidence="3">Phasin domain-containing protein</fullName>
    </recommendedName>
</protein>
<organism evidence="1 2">
    <name type="scientific">Aliivibrio logei 5S-186</name>
    <dbReference type="NCBI Taxonomy" id="626086"/>
    <lineage>
        <taxon>Bacteria</taxon>
        <taxon>Pseudomonadati</taxon>
        <taxon>Pseudomonadota</taxon>
        <taxon>Gammaproteobacteria</taxon>
        <taxon>Vibrionales</taxon>
        <taxon>Vibrionaceae</taxon>
        <taxon>Aliivibrio</taxon>
    </lineage>
</organism>
<name>A0ABX3AUG0_ALILO</name>
<accession>A0ABX3AUG0</accession>
<dbReference type="RefSeq" id="WP_017020797.1">
    <property type="nucleotide sequence ID" value="NZ_AJYJ02000091.1"/>
</dbReference>